<comment type="caution">
    <text evidence="1">The sequence shown here is derived from an EMBL/GenBank/DDBJ whole genome shotgun (WGS) entry which is preliminary data.</text>
</comment>
<sequence>MAGFFTKKTETGHVTFKVWDNFDLMDEGPSMVIYDANDKIIRENVFEELGVWAIIRALKLSEIIVIDELGEV</sequence>
<reference evidence="1" key="1">
    <citation type="journal article" date="2014" name="Front. Microbiol.">
        <title>High frequency of phylogenetically diverse reductive dehalogenase-homologous genes in deep subseafloor sedimentary metagenomes.</title>
        <authorList>
            <person name="Kawai M."/>
            <person name="Futagami T."/>
            <person name="Toyoda A."/>
            <person name="Takaki Y."/>
            <person name="Nishi S."/>
            <person name="Hori S."/>
            <person name="Arai W."/>
            <person name="Tsubouchi T."/>
            <person name="Morono Y."/>
            <person name="Uchiyama I."/>
            <person name="Ito T."/>
            <person name="Fujiyama A."/>
            <person name="Inagaki F."/>
            <person name="Takami H."/>
        </authorList>
    </citation>
    <scope>NUCLEOTIDE SEQUENCE</scope>
    <source>
        <strain evidence="1">Expedition CK06-06</strain>
    </source>
</reference>
<dbReference type="AlphaFoldDB" id="X1DS96"/>
<protein>
    <submittedName>
        <fullName evidence="1">Uncharacterized protein</fullName>
    </submittedName>
</protein>
<organism evidence="1">
    <name type="scientific">marine sediment metagenome</name>
    <dbReference type="NCBI Taxonomy" id="412755"/>
    <lineage>
        <taxon>unclassified sequences</taxon>
        <taxon>metagenomes</taxon>
        <taxon>ecological metagenomes</taxon>
    </lineage>
</organism>
<proteinExistence type="predicted"/>
<dbReference type="EMBL" id="BART01032149">
    <property type="protein sequence ID" value="GAH07849.1"/>
    <property type="molecule type" value="Genomic_DNA"/>
</dbReference>
<accession>X1DS96</accession>
<name>X1DS96_9ZZZZ</name>
<gene>
    <name evidence="1" type="ORF">S01H4_55656</name>
</gene>
<evidence type="ECO:0000313" key="1">
    <source>
        <dbReference type="EMBL" id="GAH07849.1"/>
    </source>
</evidence>